<comment type="subunit">
    <text evidence="3">Homodimer or monomer when oxidized or reduced, respectively.</text>
</comment>
<evidence type="ECO:0000256" key="4">
    <source>
        <dbReference type="ARBA" id="ARBA00022598"/>
    </source>
</evidence>
<dbReference type="InterPro" id="IPR006336">
    <property type="entry name" value="GCS2"/>
</dbReference>
<evidence type="ECO:0000256" key="9">
    <source>
        <dbReference type="ARBA" id="ARBA00023157"/>
    </source>
</evidence>
<dbReference type="OrthoDB" id="9780152at2"/>
<dbReference type="InterPro" id="IPR011556">
    <property type="entry name" value="Glut_cys_lig_pln_type"/>
</dbReference>
<dbReference type="SUPFAM" id="SSF55931">
    <property type="entry name" value="Glutamine synthetase/guanido kinase"/>
    <property type="match status" value="1"/>
</dbReference>
<dbReference type="Gene3D" id="3.30.590.20">
    <property type="match status" value="1"/>
</dbReference>
<dbReference type="InterPro" id="IPR035434">
    <property type="entry name" value="GCL_bact_plant"/>
</dbReference>
<dbReference type="RefSeq" id="WP_126538485.1">
    <property type="nucleotide sequence ID" value="NZ_BSPM01000009.1"/>
</dbReference>
<evidence type="ECO:0000256" key="6">
    <source>
        <dbReference type="ARBA" id="ARBA00022741"/>
    </source>
</evidence>
<evidence type="ECO:0000256" key="1">
    <source>
        <dbReference type="ARBA" id="ARBA00005006"/>
    </source>
</evidence>
<evidence type="ECO:0000313" key="11">
    <source>
        <dbReference type="EMBL" id="TDP83493.1"/>
    </source>
</evidence>
<keyword evidence="4 10" id="KW-0436">Ligase</keyword>
<dbReference type="Pfam" id="PF04107">
    <property type="entry name" value="GCS2"/>
    <property type="match status" value="1"/>
</dbReference>
<dbReference type="GO" id="GO:0006750">
    <property type="term" value="P:glutathione biosynthetic process"/>
    <property type="evidence" value="ECO:0007669"/>
    <property type="project" value="UniProtKB-UniRule"/>
</dbReference>
<keyword evidence="6 10" id="KW-0547">Nucleotide-binding</keyword>
<keyword evidence="7 10" id="KW-0067">ATP-binding</keyword>
<accession>A0A4R6RBH4</accession>
<comment type="pathway">
    <text evidence="1">Sulfur metabolism; glutathione biosynthesis; glutathione from L-cysteine and L-glutamate: step 1/2.</text>
</comment>
<protein>
    <recommendedName>
        <fullName evidence="10">Glutamate--cysteine ligase</fullName>
        <ecNumber evidence="10">6.3.2.2</ecNumber>
    </recommendedName>
</protein>
<gene>
    <name evidence="11" type="ORF">EDD54_3455</name>
</gene>
<comment type="function">
    <text evidence="10">Catalyzes the synthesis of gamma-glutamylcysteine (gamma-GC).</text>
</comment>
<evidence type="ECO:0000256" key="10">
    <source>
        <dbReference type="PIRNR" id="PIRNR017901"/>
    </source>
</evidence>
<dbReference type="AlphaFoldDB" id="A0A4R6RBH4"/>
<dbReference type="InterPro" id="IPR014746">
    <property type="entry name" value="Gln_synth/guanido_kin_cat_dom"/>
</dbReference>
<dbReference type="Proteomes" id="UP000294547">
    <property type="component" value="Unassembled WGS sequence"/>
</dbReference>
<dbReference type="GO" id="GO:0004357">
    <property type="term" value="F:glutamate-cysteine ligase activity"/>
    <property type="evidence" value="ECO:0007669"/>
    <property type="project" value="UniProtKB-UniRule"/>
</dbReference>
<keyword evidence="8" id="KW-0809">Transit peptide</keyword>
<dbReference type="PIRSF" id="PIRSF017901">
    <property type="entry name" value="GCL"/>
    <property type="match status" value="1"/>
</dbReference>
<comment type="similarity">
    <text evidence="10">Belongs to the glutamate--cysteine ligase type 2 family. EgtA subfamily.</text>
</comment>
<comment type="similarity">
    <text evidence="2">Belongs to the carboxylate-amine ligase family. Glutamate--cysteine ligase type 2 subfamily.</text>
</comment>
<evidence type="ECO:0000313" key="12">
    <source>
        <dbReference type="Proteomes" id="UP000294547"/>
    </source>
</evidence>
<organism evidence="11 12">
    <name type="scientific">Oharaeibacter diazotrophicus</name>
    <dbReference type="NCBI Taxonomy" id="1920512"/>
    <lineage>
        <taxon>Bacteria</taxon>
        <taxon>Pseudomonadati</taxon>
        <taxon>Pseudomonadota</taxon>
        <taxon>Alphaproteobacteria</taxon>
        <taxon>Hyphomicrobiales</taxon>
        <taxon>Pleomorphomonadaceae</taxon>
        <taxon>Oharaeibacter</taxon>
    </lineage>
</organism>
<keyword evidence="5" id="KW-0317">Glutathione biosynthesis</keyword>
<evidence type="ECO:0000256" key="5">
    <source>
        <dbReference type="ARBA" id="ARBA00022684"/>
    </source>
</evidence>
<evidence type="ECO:0000256" key="2">
    <source>
        <dbReference type="ARBA" id="ARBA00010253"/>
    </source>
</evidence>
<reference evidence="11 12" key="1">
    <citation type="submission" date="2019-03" db="EMBL/GenBank/DDBJ databases">
        <title>Genomic Encyclopedia of Type Strains, Phase IV (KMG-IV): sequencing the most valuable type-strain genomes for metagenomic binning, comparative biology and taxonomic classification.</title>
        <authorList>
            <person name="Goeker M."/>
        </authorList>
    </citation>
    <scope>NUCLEOTIDE SEQUENCE [LARGE SCALE GENOMIC DNA]</scope>
    <source>
        <strain evidence="11 12">DSM 102969</strain>
    </source>
</reference>
<dbReference type="NCBIfam" id="TIGR01436">
    <property type="entry name" value="glu_cys_lig_pln"/>
    <property type="match status" value="1"/>
</dbReference>
<dbReference type="PANTHER" id="PTHR34378:SF1">
    <property type="entry name" value="GLUTAMATE--CYSTEINE LIGASE, CHLOROPLASTIC"/>
    <property type="match status" value="1"/>
</dbReference>
<dbReference type="EC" id="6.3.2.2" evidence="10"/>
<evidence type="ECO:0000256" key="8">
    <source>
        <dbReference type="ARBA" id="ARBA00022946"/>
    </source>
</evidence>
<comment type="catalytic activity">
    <reaction evidence="10">
        <text>L-cysteine + L-glutamate + ATP = gamma-L-glutamyl-L-cysteine + ADP + phosphate + H(+)</text>
        <dbReference type="Rhea" id="RHEA:13285"/>
        <dbReference type="ChEBI" id="CHEBI:15378"/>
        <dbReference type="ChEBI" id="CHEBI:29985"/>
        <dbReference type="ChEBI" id="CHEBI:30616"/>
        <dbReference type="ChEBI" id="CHEBI:35235"/>
        <dbReference type="ChEBI" id="CHEBI:43474"/>
        <dbReference type="ChEBI" id="CHEBI:58173"/>
        <dbReference type="ChEBI" id="CHEBI:456216"/>
        <dbReference type="EC" id="6.3.2.2"/>
    </reaction>
</comment>
<keyword evidence="12" id="KW-1185">Reference proteome</keyword>
<sequence length="457" mass="50471">MARDTSDDTPITSRDDLVERLATGAKPRSAWRIGTEHEKVGFRRADFSPVPYEGRGGIRQLLDGMAGLLGWEPILDRGLPIGLADPAGGGAISLEPGGQFELSGAPLETLHQTCAETFSHMAQVREIADPLGIGFLGLGISPVWSLADTPVMPKSRYAIMSSYMPKVGSRGLDMMFRTATVQVNLDFGSEADMVAKMRVSVALQPIATALFANSPVLDGRPTGRLSERSEIWRDTDNARSGMVPFVFEDGFGFERYVDWAIDVPMYFVKRGDTYHEATDVTFRQYMSGALRNRVPDGMPTRGDWDNHLSTLFPEVRLKRFLEMRGADSGPTRRILALPAFWVGLLYDDVALAAAWDVVKDWTAEERQTLRDRVPTTALATPFRGRTVLEIAREVLAISREGLRRRAVVNGQGADETTYLAPLEETVALGRTPAELLLDKLAGPWKGDLSNVFRDYAY</sequence>
<evidence type="ECO:0000256" key="7">
    <source>
        <dbReference type="ARBA" id="ARBA00022840"/>
    </source>
</evidence>
<dbReference type="EMBL" id="SNXY01000009">
    <property type="protein sequence ID" value="TDP83493.1"/>
    <property type="molecule type" value="Genomic_DNA"/>
</dbReference>
<dbReference type="GO" id="GO:0005524">
    <property type="term" value="F:ATP binding"/>
    <property type="evidence" value="ECO:0007669"/>
    <property type="project" value="UniProtKB-UniRule"/>
</dbReference>
<comment type="caution">
    <text evidence="11">The sequence shown here is derived from an EMBL/GenBank/DDBJ whole genome shotgun (WGS) entry which is preliminary data.</text>
</comment>
<keyword evidence="9" id="KW-1015">Disulfide bond</keyword>
<dbReference type="PANTHER" id="PTHR34378">
    <property type="entry name" value="GLUTAMATE--CYSTEINE LIGASE, CHLOROPLASTIC"/>
    <property type="match status" value="1"/>
</dbReference>
<proteinExistence type="inferred from homology"/>
<evidence type="ECO:0000256" key="3">
    <source>
        <dbReference type="ARBA" id="ARBA00011153"/>
    </source>
</evidence>
<name>A0A4R6RBH4_9HYPH</name>